<comment type="caution">
    <text evidence="8">The sequence shown here is derived from an EMBL/GenBank/DDBJ whole genome shotgun (WGS) entry which is preliminary data.</text>
</comment>
<keyword evidence="3" id="KW-0963">Cytoplasm</keyword>
<evidence type="ECO:0000256" key="3">
    <source>
        <dbReference type="ARBA" id="ARBA00022490"/>
    </source>
</evidence>
<evidence type="ECO:0000313" key="8">
    <source>
        <dbReference type="EMBL" id="KIY21571.1"/>
    </source>
</evidence>
<dbReference type="GO" id="GO:0005507">
    <property type="term" value="F:copper ion binding"/>
    <property type="evidence" value="ECO:0007669"/>
    <property type="project" value="InterPro"/>
</dbReference>
<dbReference type="RefSeq" id="WP_044394394.1">
    <property type="nucleotide sequence ID" value="NZ_JXIQ01000101.1"/>
</dbReference>
<dbReference type="Gene3D" id="3.30.70.100">
    <property type="match status" value="1"/>
</dbReference>
<name>A0A0D6Z983_9BACI</name>
<dbReference type="AlphaFoldDB" id="A0A0D6Z983"/>
<proteinExistence type="predicted"/>
<keyword evidence="5" id="KW-0186">Copper</keyword>
<evidence type="ECO:0000256" key="5">
    <source>
        <dbReference type="ARBA" id="ARBA00023008"/>
    </source>
</evidence>
<dbReference type="PRINTS" id="PR00942">
    <property type="entry name" value="CUATPASEI"/>
</dbReference>
<dbReference type="InterPro" id="IPR006121">
    <property type="entry name" value="HMA_dom"/>
</dbReference>
<dbReference type="InterPro" id="IPR017969">
    <property type="entry name" value="Heavy-metal-associated_CS"/>
</dbReference>
<comment type="subcellular location">
    <subcellularLocation>
        <location evidence="1">Cytoplasm</location>
    </subcellularLocation>
</comment>
<dbReference type="FunFam" id="3.30.70.100:FF:000005">
    <property type="entry name" value="Copper-exporting P-type ATPase A"/>
    <property type="match status" value="1"/>
</dbReference>
<dbReference type="PROSITE" id="PS01047">
    <property type="entry name" value="HMA_1"/>
    <property type="match status" value="1"/>
</dbReference>
<dbReference type="GO" id="GO:0005737">
    <property type="term" value="C:cytoplasm"/>
    <property type="evidence" value="ECO:0007669"/>
    <property type="project" value="UniProtKB-SubCell"/>
</dbReference>
<keyword evidence="9" id="KW-1185">Reference proteome</keyword>
<feature type="domain" description="HMA" evidence="7">
    <location>
        <begin position="2"/>
        <end position="68"/>
    </location>
</feature>
<evidence type="ECO:0000256" key="6">
    <source>
        <dbReference type="ARBA" id="ARBA00023186"/>
    </source>
</evidence>
<dbReference type="InterPro" id="IPR049740">
    <property type="entry name" value="CopZ"/>
</dbReference>
<dbReference type="CDD" id="cd00371">
    <property type="entry name" value="HMA"/>
    <property type="match status" value="1"/>
</dbReference>
<dbReference type="InterPro" id="IPR006122">
    <property type="entry name" value="HMA_Cu_ion-bd"/>
</dbReference>
<evidence type="ECO:0000259" key="7">
    <source>
        <dbReference type="PROSITE" id="PS50846"/>
    </source>
</evidence>
<evidence type="ECO:0000313" key="9">
    <source>
        <dbReference type="Proteomes" id="UP000032512"/>
    </source>
</evidence>
<keyword evidence="4" id="KW-0479">Metal-binding</keyword>
<dbReference type="EMBL" id="JXIQ01000101">
    <property type="protein sequence ID" value="KIY21571.1"/>
    <property type="molecule type" value="Genomic_DNA"/>
</dbReference>
<reference evidence="8 9" key="1">
    <citation type="submission" date="2015-01" db="EMBL/GenBank/DDBJ databases">
        <title>Draft genome sequences of the supercritical CO2 tolerant bacteria Bacillus subterraneus MITOT1 and Bacillus cereus MIT0214.</title>
        <authorList>
            <person name="Peet K.C."/>
            <person name="Thompson J.R."/>
        </authorList>
    </citation>
    <scope>NUCLEOTIDE SEQUENCE [LARGE SCALE GENOMIC DNA]</scope>
    <source>
        <strain evidence="8 9">MITOT1</strain>
    </source>
</reference>
<gene>
    <name evidence="8" type="ORF">UB32_13055</name>
</gene>
<accession>A0A0D6Z983</accession>
<organism evidence="8 9">
    <name type="scientific">Mesobacillus subterraneus</name>
    <dbReference type="NCBI Taxonomy" id="285983"/>
    <lineage>
        <taxon>Bacteria</taxon>
        <taxon>Bacillati</taxon>
        <taxon>Bacillota</taxon>
        <taxon>Bacilli</taxon>
        <taxon>Bacillales</taxon>
        <taxon>Bacillaceae</taxon>
        <taxon>Mesobacillus</taxon>
    </lineage>
</organism>
<dbReference type="OrthoDB" id="9813965at2"/>
<protein>
    <recommendedName>
        <fullName evidence="2">Copper chaperone CopZ</fullName>
    </recommendedName>
</protein>
<keyword evidence="6" id="KW-0143">Chaperone</keyword>
<evidence type="ECO:0000256" key="4">
    <source>
        <dbReference type="ARBA" id="ARBA00022723"/>
    </source>
</evidence>
<dbReference type="Pfam" id="PF00403">
    <property type="entry name" value="HMA"/>
    <property type="match status" value="1"/>
</dbReference>
<dbReference type="PANTHER" id="PTHR46594:SF4">
    <property type="entry name" value="P-TYPE CATION-TRANSPORTING ATPASE"/>
    <property type="match status" value="1"/>
</dbReference>
<sequence>MEKTTLQVSGMTCGHCENAVKNAIMGVDGVASVMVSLSEGTAEVEYDASKAEISKMKAAVEEQGYDVE</sequence>
<dbReference type="PANTHER" id="PTHR46594">
    <property type="entry name" value="P-TYPE CATION-TRANSPORTING ATPASE"/>
    <property type="match status" value="1"/>
</dbReference>
<dbReference type="PATRIC" id="fig|285983.3.peg.1390"/>
<dbReference type="SUPFAM" id="SSF55008">
    <property type="entry name" value="HMA, heavy metal-associated domain"/>
    <property type="match status" value="1"/>
</dbReference>
<dbReference type="NCBIfam" id="TIGR00003">
    <property type="entry name" value="copper ion binding protein"/>
    <property type="match status" value="1"/>
</dbReference>
<dbReference type="InterPro" id="IPR036163">
    <property type="entry name" value="HMA_dom_sf"/>
</dbReference>
<dbReference type="NCBIfam" id="NF033795">
    <property type="entry name" value="chaper_CopZ_Bs"/>
    <property type="match status" value="1"/>
</dbReference>
<dbReference type="Proteomes" id="UP000032512">
    <property type="component" value="Unassembled WGS sequence"/>
</dbReference>
<evidence type="ECO:0000256" key="1">
    <source>
        <dbReference type="ARBA" id="ARBA00004496"/>
    </source>
</evidence>
<dbReference type="PROSITE" id="PS50846">
    <property type="entry name" value="HMA_2"/>
    <property type="match status" value="1"/>
</dbReference>
<evidence type="ECO:0000256" key="2">
    <source>
        <dbReference type="ARBA" id="ARBA00015313"/>
    </source>
</evidence>